<dbReference type="eggNOG" id="KOG1600">
    <property type="taxonomic scope" value="Eukaryota"/>
</dbReference>
<feature type="transmembrane region" description="Helical" evidence="1">
    <location>
        <begin position="77"/>
        <end position="97"/>
    </location>
</feature>
<keyword evidence="2" id="KW-1185">Reference proteome</keyword>
<accession>A0A1I7U7C2</accession>
<evidence type="ECO:0000313" key="3">
    <source>
        <dbReference type="WBParaSite" id="Csp11.Scaffold629.g15598.t3"/>
    </source>
</evidence>
<sequence length="123" mass="14446">MTVKTRSTIAKKIEKEADAPEAQYLAVNPDEIIQLQEESKKIPYKREIVWRNVALFAALHFGAAIGLYQLIFEAKWATVLFSESFLHSLFLICYQFVQRQRVVEHFILLINLWRDSERKMTTN</sequence>
<dbReference type="Proteomes" id="UP000095282">
    <property type="component" value="Unplaced"/>
</dbReference>
<dbReference type="WBParaSite" id="Csp11.Scaffold629.g15598.t3">
    <property type="protein sequence ID" value="Csp11.Scaffold629.g15598.t3"/>
    <property type="gene ID" value="Csp11.Scaffold629.g15598"/>
</dbReference>
<organism evidence="2 3">
    <name type="scientific">Caenorhabditis tropicalis</name>
    <dbReference type="NCBI Taxonomy" id="1561998"/>
    <lineage>
        <taxon>Eukaryota</taxon>
        <taxon>Metazoa</taxon>
        <taxon>Ecdysozoa</taxon>
        <taxon>Nematoda</taxon>
        <taxon>Chromadorea</taxon>
        <taxon>Rhabditida</taxon>
        <taxon>Rhabditina</taxon>
        <taxon>Rhabditomorpha</taxon>
        <taxon>Rhabditoidea</taxon>
        <taxon>Rhabditidae</taxon>
        <taxon>Peloderinae</taxon>
        <taxon>Caenorhabditis</taxon>
    </lineage>
</organism>
<keyword evidence="1" id="KW-1133">Transmembrane helix</keyword>
<proteinExistence type="predicted"/>
<protein>
    <submittedName>
        <fullName evidence="3">DUF148 domain-containing protein</fullName>
    </submittedName>
</protein>
<dbReference type="AlphaFoldDB" id="A0A1I7U7C2"/>
<evidence type="ECO:0000313" key="2">
    <source>
        <dbReference type="Proteomes" id="UP000095282"/>
    </source>
</evidence>
<keyword evidence="1" id="KW-0472">Membrane</keyword>
<reference evidence="3" key="1">
    <citation type="submission" date="2016-11" db="UniProtKB">
        <authorList>
            <consortium name="WormBaseParasite"/>
        </authorList>
    </citation>
    <scope>IDENTIFICATION</scope>
</reference>
<dbReference type="STRING" id="1561998.A0A1I7U7C2"/>
<feature type="transmembrane region" description="Helical" evidence="1">
    <location>
        <begin position="49"/>
        <end position="71"/>
    </location>
</feature>
<evidence type="ECO:0000256" key="1">
    <source>
        <dbReference type="SAM" id="Phobius"/>
    </source>
</evidence>
<keyword evidence="1" id="KW-0812">Transmembrane</keyword>
<name>A0A1I7U7C2_9PELO</name>